<feature type="transmembrane region" description="Helical" evidence="1">
    <location>
        <begin position="7"/>
        <end position="28"/>
    </location>
</feature>
<feature type="transmembrane region" description="Helical" evidence="1">
    <location>
        <begin position="91"/>
        <end position="111"/>
    </location>
</feature>
<dbReference type="AlphaFoldDB" id="A0A1G9L195"/>
<protein>
    <submittedName>
        <fullName evidence="2">Uncharacterized protein</fullName>
    </submittedName>
</protein>
<keyword evidence="1" id="KW-0472">Membrane</keyword>
<dbReference type="RefSeq" id="WP_089727989.1">
    <property type="nucleotide sequence ID" value="NZ_FNGI01000004.1"/>
</dbReference>
<evidence type="ECO:0000313" key="2">
    <source>
        <dbReference type="EMBL" id="SDL55355.1"/>
    </source>
</evidence>
<evidence type="ECO:0000313" key="3">
    <source>
        <dbReference type="Proteomes" id="UP000198654"/>
    </source>
</evidence>
<dbReference type="EMBL" id="FNGI01000004">
    <property type="protein sequence ID" value="SDL55355.1"/>
    <property type="molecule type" value="Genomic_DNA"/>
</dbReference>
<dbReference type="Proteomes" id="UP000198654">
    <property type="component" value="Unassembled WGS sequence"/>
</dbReference>
<keyword evidence="1" id="KW-1133">Transmembrane helix</keyword>
<name>A0A1G9L195_9GAMM</name>
<reference evidence="2 3" key="1">
    <citation type="submission" date="2016-10" db="EMBL/GenBank/DDBJ databases">
        <authorList>
            <person name="de Groot N.N."/>
        </authorList>
    </citation>
    <scope>NUCLEOTIDE SEQUENCE [LARGE SCALE GENOMIC DNA]</scope>
    <source>
        <strain evidence="2 3">DSM 14789</strain>
    </source>
</reference>
<feature type="transmembrane region" description="Helical" evidence="1">
    <location>
        <begin position="65"/>
        <end position="85"/>
    </location>
</feature>
<keyword evidence="3" id="KW-1185">Reference proteome</keyword>
<sequence>MNQNRAFVMLGVLYSLLLLLGLVALVLGGGSMMVVIQLAVGAMAVVGLWGYILKRGFMSPRVWRPLSYFLAAAAVLQAVALFTTHPSSAQITYLLIGIVYSALLVTILYQYGDRDQDIWNSPDEIEGGKVLSELLAQHQELVVEKQQANRQAIVNVSRVDHHYLASVVRGVETQERFEERFTRPSTLAFFIERYTCISVGDFARKYAGDTTLAH</sequence>
<accession>A0A1G9L195</accession>
<feature type="transmembrane region" description="Helical" evidence="1">
    <location>
        <begin position="34"/>
        <end position="53"/>
    </location>
</feature>
<gene>
    <name evidence="2" type="ORF">SAMN05661010_01972</name>
</gene>
<proteinExistence type="predicted"/>
<dbReference type="OrthoDB" id="7064144at2"/>
<organism evidence="2 3">
    <name type="scientific">Modicisalibacter muralis</name>
    <dbReference type="NCBI Taxonomy" id="119000"/>
    <lineage>
        <taxon>Bacteria</taxon>
        <taxon>Pseudomonadati</taxon>
        <taxon>Pseudomonadota</taxon>
        <taxon>Gammaproteobacteria</taxon>
        <taxon>Oceanospirillales</taxon>
        <taxon>Halomonadaceae</taxon>
        <taxon>Modicisalibacter</taxon>
    </lineage>
</organism>
<evidence type="ECO:0000256" key="1">
    <source>
        <dbReference type="SAM" id="Phobius"/>
    </source>
</evidence>
<keyword evidence="1" id="KW-0812">Transmembrane</keyword>